<protein>
    <recommendedName>
        <fullName evidence="3">DUF559 domain-containing protein</fullName>
    </recommendedName>
</protein>
<sequence length="347" mass="37960">MNPNTPLSPRPLYHLSDVRQRVLTARQLREHGVSAATAGERCRPEGPWQQLLPGVFLLHTGPVTGEERLHAALMYTIPRARIPAQPGPACAPRGDAPTPYGEAMITGPAALALHRFTCVPSLLALDRIDVLVPRTRRLRPTGFVRLVRAHTVPRPKLLTGVPVAPAARAVADTVSLLVDPAKVRELLTEAVRGGHCEVSAVVRELGRARLLTRPHVVEAVDALLAEGRALAEGMLYDMVRERALPDPLWNVELRLRGGPSLGAVDAYWPDHSVALEIDTRTPRQEAEPLWSGSSRKREHLERLGVMVVRTTPKRLAESTEQQAAVVRTALMASADREPAAYLVVLPR</sequence>
<comment type="caution">
    <text evidence="1">The sequence shown here is derived from an EMBL/GenBank/DDBJ whole genome shotgun (WGS) entry which is preliminary data.</text>
</comment>
<evidence type="ECO:0000313" key="2">
    <source>
        <dbReference type="Proteomes" id="UP000556084"/>
    </source>
</evidence>
<dbReference type="AlphaFoldDB" id="A0A7W7PJR7"/>
<accession>A0A7W7PJR7</accession>
<name>A0A7W7PJR7_9ACTN</name>
<dbReference type="Proteomes" id="UP000556084">
    <property type="component" value="Unassembled WGS sequence"/>
</dbReference>
<dbReference type="RefSeq" id="WP_184347422.1">
    <property type="nucleotide sequence ID" value="NZ_JACHJH010000002.1"/>
</dbReference>
<dbReference type="EMBL" id="JACHJH010000002">
    <property type="protein sequence ID" value="MBB4892427.1"/>
    <property type="molecule type" value="Genomic_DNA"/>
</dbReference>
<gene>
    <name evidence="1" type="ORF">FHS39_001438</name>
</gene>
<evidence type="ECO:0008006" key="3">
    <source>
        <dbReference type="Google" id="ProtNLM"/>
    </source>
</evidence>
<keyword evidence="2" id="KW-1185">Reference proteome</keyword>
<proteinExistence type="predicted"/>
<reference evidence="1 2" key="1">
    <citation type="submission" date="2020-08" db="EMBL/GenBank/DDBJ databases">
        <title>Genomic Encyclopedia of Type Strains, Phase III (KMG-III): the genomes of soil and plant-associated and newly described type strains.</title>
        <authorList>
            <person name="Whitman W."/>
        </authorList>
    </citation>
    <scope>NUCLEOTIDE SEQUENCE [LARGE SCALE GENOMIC DNA]</scope>
    <source>
        <strain evidence="1 2">CECT 3266</strain>
    </source>
</reference>
<evidence type="ECO:0000313" key="1">
    <source>
        <dbReference type="EMBL" id="MBB4892427.1"/>
    </source>
</evidence>
<organism evidence="1 2">
    <name type="scientific">Streptomyces olivoverticillatus</name>
    <dbReference type="NCBI Taxonomy" id="66427"/>
    <lineage>
        <taxon>Bacteria</taxon>
        <taxon>Bacillati</taxon>
        <taxon>Actinomycetota</taxon>
        <taxon>Actinomycetes</taxon>
        <taxon>Kitasatosporales</taxon>
        <taxon>Streptomycetaceae</taxon>
        <taxon>Streptomyces</taxon>
    </lineage>
</organism>